<reference evidence="2" key="1">
    <citation type="submission" date="2015-04" db="UniProtKB">
        <authorList>
            <consortium name="EnsemblPlants"/>
        </authorList>
    </citation>
    <scope>IDENTIFICATION</scope>
</reference>
<feature type="region of interest" description="Disordered" evidence="1">
    <location>
        <begin position="167"/>
        <end position="199"/>
    </location>
</feature>
<dbReference type="Gramene" id="OMERI09G08180.1">
    <property type="protein sequence ID" value="OMERI09G08180.1"/>
    <property type="gene ID" value="OMERI09G08180"/>
</dbReference>
<dbReference type="EnsemblPlants" id="OMERI09G08180.1">
    <property type="protein sequence ID" value="OMERI09G08180.1"/>
    <property type="gene ID" value="OMERI09G08180"/>
</dbReference>
<name>A0A0E0ES89_9ORYZ</name>
<keyword evidence="3" id="KW-1185">Reference proteome</keyword>
<protein>
    <submittedName>
        <fullName evidence="2">Uncharacterized protein</fullName>
    </submittedName>
</protein>
<evidence type="ECO:0000313" key="2">
    <source>
        <dbReference type="EnsemblPlants" id="OMERI09G08180.1"/>
    </source>
</evidence>
<sequence length="199" mass="20212">MQSSAAASAPAGRWLRRQHVVAARVADTEVAVALSAGLVEEADGGSATPSLNPGGGSATRAGAQLLSPLFSSHSRFSPRRGARFSPHRRGVGSGQEAGLAAVLAATRARPTCAPRPTSTPPRAHRRPAPHRYGAVLLRLLHAGSMAGADAALLANLDARAAPRLDQASLGGHNAAPTSTSLSSFATARPKLENGTEVGN</sequence>
<dbReference type="Proteomes" id="UP000008021">
    <property type="component" value="Chromosome 9"/>
</dbReference>
<evidence type="ECO:0000256" key="1">
    <source>
        <dbReference type="SAM" id="MobiDB-lite"/>
    </source>
</evidence>
<proteinExistence type="predicted"/>
<evidence type="ECO:0000313" key="3">
    <source>
        <dbReference type="Proteomes" id="UP000008021"/>
    </source>
</evidence>
<dbReference type="HOGENOM" id="CLU_1374161_0_0_1"/>
<organism evidence="2">
    <name type="scientific">Oryza meridionalis</name>
    <dbReference type="NCBI Taxonomy" id="40149"/>
    <lineage>
        <taxon>Eukaryota</taxon>
        <taxon>Viridiplantae</taxon>
        <taxon>Streptophyta</taxon>
        <taxon>Embryophyta</taxon>
        <taxon>Tracheophyta</taxon>
        <taxon>Spermatophyta</taxon>
        <taxon>Magnoliopsida</taxon>
        <taxon>Liliopsida</taxon>
        <taxon>Poales</taxon>
        <taxon>Poaceae</taxon>
        <taxon>BOP clade</taxon>
        <taxon>Oryzoideae</taxon>
        <taxon>Oryzeae</taxon>
        <taxon>Oryzinae</taxon>
        <taxon>Oryza</taxon>
    </lineage>
</organism>
<accession>A0A0E0ES89</accession>
<reference evidence="2" key="2">
    <citation type="submission" date="2018-05" db="EMBL/GenBank/DDBJ databases">
        <title>OmerRS3 (Oryza meridionalis Reference Sequence Version 3).</title>
        <authorList>
            <person name="Zhang J."/>
            <person name="Kudrna D."/>
            <person name="Lee S."/>
            <person name="Talag J."/>
            <person name="Welchert J."/>
            <person name="Wing R.A."/>
        </authorList>
    </citation>
    <scope>NUCLEOTIDE SEQUENCE [LARGE SCALE GENOMIC DNA]</scope>
    <source>
        <strain evidence="2">cv. OR44</strain>
    </source>
</reference>
<dbReference type="AlphaFoldDB" id="A0A0E0ES89"/>
<feature type="compositionally biased region" description="Polar residues" evidence="1">
    <location>
        <begin position="175"/>
        <end position="185"/>
    </location>
</feature>
<feature type="region of interest" description="Disordered" evidence="1">
    <location>
        <begin position="72"/>
        <end position="93"/>
    </location>
</feature>
<feature type="compositionally biased region" description="Basic residues" evidence="1">
    <location>
        <begin position="76"/>
        <end position="90"/>
    </location>
</feature>